<dbReference type="GO" id="GO:0005856">
    <property type="term" value="C:cytoskeleton"/>
    <property type="evidence" value="ECO:0007669"/>
    <property type="project" value="UniProtKB-SubCell"/>
</dbReference>
<dbReference type="Pfam" id="PF13178">
    <property type="entry name" value="DUF4005"/>
    <property type="match status" value="1"/>
</dbReference>
<comment type="subcellular location">
    <subcellularLocation>
        <location evidence="1">Cytoplasm</location>
        <location evidence="1">Cytoskeleton</location>
    </subcellularLocation>
</comment>
<evidence type="ECO:0000256" key="8">
    <source>
        <dbReference type="ARBA" id="ARBA00045534"/>
    </source>
</evidence>
<evidence type="ECO:0000256" key="3">
    <source>
        <dbReference type="ARBA" id="ARBA00022737"/>
    </source>
</evidence>
<keyword evidence="4" id="KW-0112">Calmodulin-binding</keyword>
<keyword evidence="3" id="KW-0677">Repeat</keyword>
<evidence type="ECO:0000313" key="11">
    <source>
        <dbReference type="EMBL" id="CAH2070953.1"/>
    </source>
</evidence>
<name>A0AAU9SUY3_THLAR</name>
<dbReference type="SUPFAM" id="SSF52540">
    <property type="entry name" value="P-loop containing nucleoside triphosphate hydrolases"/>
    <property type="match status" value="1"/>
</dbReference>
<evidence type="ECO:0000256" key="7">
    <source>
        <dbReference type="ARBA" id="ARBA00024378"/>
    </source>
</evidence>
<evidence type="ECO:0000256" key="2">
    <source>
        <dbReference type="ARBA" id="ARBA00022490"/>
    </source>
</evidence>
<dbReference type="SMART" id="SM00015">
    <property type="entry name" value="IQ"/>
    <property type="match status" value="2"/>
</dbReference>
<dbReference type="Proteomes" id="UP000836841">
    <property type="component" value="Chromosome 6"/>
</dbReference>
<dbReference type="AlphaFoldDB" id="A0AAU9SUY3"/>
<keyword evidence="12" id="KW-1185">Reference proteome</keyword>
<dbReference type="InterPro" id="IPR027417">
    <property type="entry name" value="P-loop_NTPase"/>
</dbReference>
<gene>
    <name evidence="11" type="ORF">TAV2_LOCUS21496</name>
</gene>
<dbReference type="InterPro" id="IPR025064">
    <property type="entry name" value="DUF4005"/>
</dbReference>
<evidence type="ECO:0000256" key="1">
    <source>
        <dbReference type="ARBA" id="ARBA00004245"/>
    </source>
</evidence>
<accession>A0AAU9SUY3</accession>
<feature type="region of interest" description="Disordered" evidence="9">
    <location>
        <begin position="21"/>
        <end position="40"/>
    </location>
</feature>
<dbReference type="PANTHER" id="PTHR32295:SF292">
    <property type="entry name" value="PROTEIN IQ-DOMAIN 16"/>
    <property type="match status" value="1"/>
</dbReference>
<evidence type="ECO:0000256" key="9">
    <source>
        <dbReference type="SAM" id="MobiDB-lite"/>
    </source>
</evidence>
<dbReference type="CDD" id="cd23767">
    <property type="entry name" value="IQCD"/>
    <property type="match status" value="1"/>
</dbReference>
<dbReference type="FunFam" id="1.20.5.190:FF:000062">
    <property type="entry name" value="IQ-domain 11"/>
    <property type="match status" value="1"/>
</dbReference>
<protein>
    <recommendedName>
        <fullName evidence="10">DUF4005 domain-containing protein</fullName>
    </recommendedName>
</protein>
<feature type="compositionally biased region" description="Basic and acidic residues" evidence="9">
    <location>
        <begin position="22"/>
        <end position="37"/>
    </location>
</feature>
<dbReference type="PROSITE" id="PS50096">
    <property type="entry name" value="IQ"/>
    <property type="match status" value="2"/>
</dbReference>
<organism evidence="11 12">
    <name type="scientific">Thlaspi arvense</name>
    <name type="common">Field penny-cress</name>
    <dbReference type="NCBI Taxonomy" id="13288"/>
    <lineage>
        <taxon>Eukaryota</taxon>
        <taxon>Viridiplantae</taxon>
        <taxon>Streptophyta</taxon>
        <taxon>Embryophyta</taxon>
        <taxon>Tracheophyta</taxon>
        <taxon>Spermatophyta</taxon>
        <taxon>Magnoliopsida</taxon>
        <taxon>eudicotyledons</taxon>
        <taxon>Gunneridae</taxon>
        <taxon>Pentapetalae</taxon>
        <taxon>rosids</taxon>
        <taxon>malvids</taxon>
        <taxon>Brassicales</taxon>
        <taxon>Brassicaceae</taxon>
        <taxon>Thlaspideae</taxon>
        <taxon>Thlaspi</taxon>
    </lineage>
</organism>
<keyword evidence="2" id="KW-0963">Cytoplasm</keyword>
<evidence type="ECO:0000256" key="6">
    <source>
        <dbReference type="ARBA" id="ARBA00024341"/>
    </source>
</evidence>
<evidence type="ECO:0000256" key="5">
    <source>
        <dbReference type="ARBA" id="ARBA00023212"/>
    </source>
</evidence>
<feature type="domain" description="DUF4005" evidence="10">
    <location>
        <begin position="329"/>
        <end position="382"/>
    </location>
</feature>
<comment type="subunit">
    <text evidence="7">Binds to multiple calmodulin (CaM) in the presence of Ca(2+) and CaM-like proteins.</text>
</comment>
<comment type="similarity">
    <text evidence="6">Belongs to the IQD family.</text>
</comment>
<sequence length="431" mass="49095">MGKKNGTSWFTAVKKILWSPSKDSDKKTHQKENDCNKKKEKKGWIFRKTKLETTNSVTNTIPTAETEEEDKPAVNVSAVDDTVAEIVKLTATPGFIRRHWAAIIIQTAFRGYLARRALRAMKGIVKLQALVRGTNVRNQAKLTLRCIKALVRVQDQVLNHNYQQQQRSRVLSSPTSNCYNIEARRNSMFAESNGFWDTKTYLQDIRSRRSLSRDMSRCTNQFVVSQEETQSILEKRLEIAIQREKAQAIALSNQIRSRSYRNQSVGDDSELFERTQWLDRWMATKQWDNTISNSTVRDPIKTLEIDLNTYQRTCPATPPSCRATRTFGVRSASPRIQCCSPSSMVQPNYMTATESAKAKARTQSTPRRRPVGTAKKRLCYAEEGNLRSPSLKSAYNGCLWGDHESDYSCCYGDGFAGKISPCSTTDLRWLK</sequence>
<dbReference type="InterPro" id="IPR000048">
    <property type="entry name" value="IQ_motif_EF-hand-BS"/>
</dbReference>
<dbReference type="Gene3D" id="1.20.5.190">
    <property type="match status" value="1"/>
</dbReference>
<evidence type="ECO:0000256" key="4">
    <source>
        <dbReference type="ARBA" id="ARBA00022860"/>
    </source>
</evidence>
<dbReference type="EMBL" id="OU466862">
    <property type="protein sequence ID" value="CAH2070953.1"/>
    <property type="molecule type" value="Genomic_DNA"/>
</dbReference>
<keyword evidence="5" id="KW-0206">Cytoskeleton</keyword>
<proteinExistence type="inferred from homology"/>
<evidence type="ECO:0000313" key="12">
    <source>
        <dbReference type="Proteomes" id="UP000836841"/>
    </source>
</evidence>
<evidence type="ECO:0000259" key="10">
    <source>
        <dbReference type="Pfam" id="PF13178"/>
    </source>
</evidence>
<dbReference type="Pfam" id="PF00612">
    <property type="entry name" value="IQ"/>
    <property type="match status" value="1"/>
</dbReference>
<comment type="function">
    <text evidence="8">May be involved in cooperative interactions with calmodulins or calmodulin-like proteins. Recruits calmodulin proteins to microtubules, thus being a potential scaffold in cellular signaling and trafficking. May associate with nucleic acids and regulate gene expression at the transcriptional or post-transcriptional level.</text>
</comment>
<reference evidence="11 12" key="1">
    <citation type="submission" date="2022-03" db="EMBL/GenBank/DDBJ databases">
        <authorList>
            <person name="Nunn A."/>
            <person name="Chopra R."/>
            <person name="Nunn A."/>
            <person name="Contreras Garrido A."/>
        </authorList>
    </citation>
    <scope>NUCLEOTIDE SEQUENCE [LARGE SCALE GENOMIC DNA]</scope>
</reference>
<dbReference type="PANTHER" id="PTHR32295">
    <property type="entry name" value="IQ-DOMAIN 5-RELATED"/>
    <property type="match status" value="1"/>
</dbReference>
<dbReference type="GO" id="GO:0005516">
    <property type="term" value="F:calmodulin binding"/>
    <property type="evidence" value="ECO:0007669"/>
    <property type="project" value="UniProtKB-KW"/>
</dbReference>